<dbReference type="EMBL" id="HE612870">
    <property type="protein sequence ID" value="CCE66034.1"/>
    <property type="molecule type" value="Genomic_DNA"/>
</dbReference>
<dbReference type="RefSeq" id="XP_003688468.1">
    <property type="nucleotide sequence ID" value="XM_003688420.1"/>
</dbReference>
<organism evidence="5 6">
    <name type="scientific">Tetrapisispora phaffii (strain ATCC 24235 / CBS 4417 / NBRC 1672 / NRRL Y-8282 / UCD 70-5)</name>
    <name type="common">Yeast</name>
    <name type="synonym">Fabospora phaffii</name>
    <dbReference type="NCBI Taxonomy" id="1071381"/>
    <lineage>
        <taxon>Eukaryota</taxon>
        <taxon>Fungi</taxon>
        <taxon>Dikarya</taxon>
        <taxon>Ascomycota</taxon>
        <taxon>Saccharomycotina</taxon>
        <taxon>Saccharomycetes</taxon>
        <taxon>Saccharomycetales</taxon>
        <taxon>Saccharomycetaceae</taxon>
        <taxon>Tetrapisispora</taxon>
    </lineage>
</organism>
<keyword evidence="1" id="KW-0560">Oxidoreductase</keyword>
<reference evidence="5 6" key="1">
    <citation type="journal article" date="2011" name="Proc. Natl. Acad. Sci. U.S.A.">
        <title>Evolutionary erosion of yeast sex chromosomes by mating-type switching accidents.</title>
        <authorList>
            <person name="Gordon J.L."/>
            <person name="Armisen D."/>
            <person name="Proux-Wera E."/>
            <person name="Oheigeartaigh S.S."/>
            <person name="Byrne K.P."/>
            <person name="Wolfe K.H."/>
        </authorList>
    </citation>
    <scope>NUCLEOTIDE SEQUENCE [LARGE SCALE GENOMIC DNA]</scope>
    <source>
        <strain evidence="6">ATCC 24235 / CBS 4417 / NBRC 1672 / NRRL Y-8282 / UCD 70-5</strain>
    </source>
</reference>
<dbReference type="CDD" id="cd05227">
    <property type="entry name" value="AR_SDR_e"/>
    <property type="match status" value="1"/>
</dbReference>
<evidence type="ECO:0000313" key="6">
    <source>
        <dbReference type="Proteomes" id="UP000005666"/>
    </source>
</evidence>
<dbReference type="OrthoDB" id="2735536at2759"/>
<gene>
    <name evidence="5" type="primary">TPHA0O00640</name>
    <name evidence="5" type="ordered locus">TPHA_0O00640</name>
</gene>
<dbReference type="GO" id="GO:0016616">
    <property type="term" value="F:oxidoreductase activity, acting on the CH-OH group of donors, NAD or NADP as acceptor"/>
    <property type="evidence" value="ECO:0007669"/>
    <property type="project" value="TreeGrafter"/>
</dbReference>
<accession>G8C1K6</accession>
<dbReference type="FunFam" id="3.40.50.720:FF:000191">
    <property type="entry name" value="Methylglyoxal reductase (NADPH-dependent)"/>
    <property type="match status" value="1"/>
</dbReference>
<protein>
    <recommendedName>
        <fullName evidence="4">NAD-dependent epimerase/dehydratase domain-containing protein</fullName>
    </recommendedName>
</protein>
<dbReference type="STRING" id="1071381.G8C1K6"/>
<dbReference type="HOGENOM" id="CLU_007383_9_2_1"/>
<dbReference type="Proteomes" id="UP000005666">
    <property type="component" value="Chromosome 15"/>
</dbReference>
<evidence type="ECO:0000259" key="4">
    <source>
        <dbReference type="Pfam" id="PF01370"/>
    </source>
</evidence>
<dbReference type="KEGG" id="tpf:TPHA_0O00640"/>
<evidence type="ECO:0000256" key="2">
    <source>
        <dbReference type="ARBA" id="ARBA00023445"/>
    </source>
</evidence>
<dbReference type="SUPFAM" id="SSF51735">
    <property type="entry name" value="NAD(P)-binding Rossmann-fold domains"/>
    <property type="match status" value="1"/>
</dbReference>
<keyword evidence="6" id="KW-1185">Reference proteome</keyword>
<dbReference type="OMA" id="TVCPPMI"/>
<dbReference type="AlphaFoldDB" id="G8C1K6"/>
<name>G8C1K6_TETPH</name>
<feature type="domain" description="NAD-dependent epimerase/dehydratase" evidence="4">
    <location>
        <begin position="3"/>
        <end position="254"/>
    </location>
</feature>
<keyword evidence="3" id="KW-0732">Signal</keyword>
<dbReference type="Pfam" id="PF01370">
    <property type="entry name" value="Epimerase"/>
    <property type="match status" value="1"/>
</dbReference>
<proteinExistence type="inferred from homology"/>
<sequence length="336" mass="37822">MAVLVTGASGFIALHVINLLLSQNYKVIGTVRSQDKVDKIIKQFNNPNLSFELVTDITKLDAFDETLKKHSNEIDYVIHMASPLPDEGNTDFENHYLLPAVNGTKSVLSAIKKFAPKGVKHVVMTSSIVAMLNVNDDSAITTEKDWNPITWEQAKTSSFLCYFGSKTYSEKAAWDFLKENKDEVDFKFTTVNPVMVFGRQMFDEDVKDTLNVSCEYVNKILYLPPTEKLSQDYAMSYVHVDDVALAHVMAMREDRLDGERLLLSAGTYSDQLVANSINKQFPQVKGTIPAAIENCDKLMIRYDSIATQKQLGIEWKSFDVAVYDIAHQALKRLGKL</sequence>
<evidence type="ECO:0000256" key="1">
    <source>
        <dbReference type="ARBA" id="ARBA00023002"/>
    </source>
</evidence>
<dbReference type="InterPro" id="IPR036291">
    <property type="entry name" value="NAD(P)-bd_dom_sf"/>
</dbReference>
<feature type="signal peptide" evidence="3">
    <location>
        <begin position="1"/>
        <end position="22"/>
    </location>
</feature>
<feature type="chain" id="PRO_5003508782" description="NAD-dependent epimerase/dehydratase domain-containing protein" evidence="3">
    <location>
        <begin position="23"/>
        <end position="336"/>
    </location>
</feature>
<dbReference type="PANTHER" id="PTHR10366:SF564">
    <property type="entry name" value="STEROL-4-ALPHA-CARBOXYLATE 3-DEHYDROGENASE, DECARBOXYLATING"/>
    <property type="match status" value="1"/>
</dbReference>
<dbReference type="GeneID" id="11530695"/>
<evidence type="ECO:0000313" key="5">
    <source>
        <dbReference type="EMBL" id="CCE66034.1"/>
    </source>
</evidence>
<comment type="similarity">
    <text evidence="2">Belongs to the NAD(P)-dependent epimerase/dehydratase family. Dihydroflavonol-4-reductase subfamily.</text>
</comment>
<evidence type="ECO:0000256" key="3">
    <source>
        <dbReference type="SAM" id="SignalP"/>
    </source>
</evidence>
<dbReference type="PANTHER" id="PTHR10366">
    <property type="entry name" value="NAD DEPENDENT EPIMERASE/DEHYDRATASE"/>
    <property type="match status" value="1"/>
</dbReference>
<dbReference type="eggNOG" id="KOG1502">
    <property type="taxonomic scope" value="Eukaryota"/>
</dbReference>
<dbReference type="InterPro" id="IPR050425">
    <property type="entry name" value="NAD(P)_dehydrat-like"/>
</dbReference>
<dbReference type="Gene3D" id="3.40.50.720">
    <property type="entry name" value="NAD(P)-binding Rossmann-like Domain"/>
    <property type="match status" value="1"/>
</dbReference>
<dbReference type="InterPro" id="IPR001509">
    <property type="entry name" value="Epimerase_deHydtase"/>
</dbReference>